<name>A0ABR4C825_9HELO</name>
<evidence type="ECO:0000256" key="1">
    <source>
        <dbReference type="SAM" id="MobiDB-lite"/>
    </source>
</evidence>
<dbReference type="Proteomes" id="UP001595075">
    <property type="component" value="Unassembled WGS sequence"/>
</dbReference>
<feature type="transmembrane region" description="Helical" evidence="2">
    <location>
        <begin position="161"/>
        <end position="183"/>
    </location>
</feature>
<sequence>MSTTQNLSPFAQKFLASTQKDRWLCCKNPANSVGKAVCMQSNLSNEKECKKCLHERCDDCLPVDGKEPNMLRSMEKWYDVTVTVTVSEANSRDMPIYVQAVRSVKLPNTSALLILQSIIKAQQSPKKETALLTSRVPRYLNTTHFSCLETSALIATMKRNAVVALVVVPLVLVFAGIAFYLCYSIMNTPRKLSRLVADGGETGGAGEAGKPSQADPEAGPAN</sequence>
<dbReference type="EMBL" id="JAZHXI010000011">
    <property type="protein sequence ID" value="KAL2066082.1"/>
    <property type="molecule type" value="Genomic_DNA"/>
</dbReference>
<keyword evidence="2" id="KW-0472">Membrane</keyword>
<keyword evidence="2" id="KW-0812">Transmembrane</keyword>
<protein>
    <submittedName>
        <fullName evidence="3">Uncharacterized protein</fullName>
    </submittedName>
</protein>
<accession>A0ABR4C825</accession>
<gene>
    <name evidence="3" type="ORF">VTL71DRAFT_2153</name>
</gene>
<keyword evidence="2" id="KW-1133">Transmembrane helix</keyword>
<keyword evidence="4" id="KW-1185">Reference proteome</keyword>
<evidence type="ECO:0000256" key="2">
    <source>
        <dbReference type="SAM" id="Phobius"/>
    </source>
</evidence>
<evidence type="ECO:0000313" key="3">
    <source>
        <dbReference type="EMBL" id="KAL2066082.1"/>
    </source>
</evidence>
<reference evidence="3 4" key="1">
    <citation type="journal article" date="2024" name="Commun. Biol.">
        <title>Comparative genomic analysis of thermophilic fungi reveals convergent evolutionary adaptations and gene losses.</title>
        <authorList>
            <person name="Steindorff A.S."/>
            <person name="Aguilar-Pontes M.V."/>
            <person name="Robinson A.J."/>
            <person name="Andreopoulos B."/>
            <person name="LaButti K."/>
            <person name="Kuo A."/>
            <person name="Mondo S."/>
            <person name="Riley R."/>
            <person name="Otillar R."/>
            <person name="Haridas S."/>
            <person name="Lipzen A."/>
            <person name="Grimwood J."/>
            <person name="Schmutz J."/>
            <person name="Clum A."/>
            <person name="Reid I.D."/>
            <person name="Moisan M.C."/>
            <person name="Butler G."/>
            <person name="Nguyen T.T.M."/>
            <person name="Dewar K."/>
            <person name="Conant G."/>
            <person name="Drula E."/>
            <person name="Henrissat B."/>
            <person name="Hansel C."/>
            <person name="Singer S."/>
            <person name="Hutchinson M.I."/>
            <person name="de Vries R.P."/>
            <person name="Natvig D.O."/>
            <person name="Powell A.J."/>
            <person name="Tsang A."/>
            <person name="Grigoriev I.V."/>
        </authorList>
    </citation>
    <scope>NUCLEOTIDE SEQUENCE [LARGE SCALE GENOMIC DNA]</scope>
    <source>
        <strain evidence="3 4">CBS 494.80</strain>
    </source>
</reference>
<comment type="caution">
    <text evidence="3">The sequence shown here is derived from an EMBL/GenBank/DDBJ whole genome shotgun (WGS) entry which is preliminary data.</text>
</comment>
<evidence type="ECO:0000313" key="4">
    <source>
        <dbReference type="Proteomes" id="UP001595075"/>
    </source>
</evidence>
<organism evidence="3 4">
    <name type="scientific">Oculimacula yallundae</name>
    <dbReference type="NCBI Taxonomy" id="86028"/>
    <lineage>
        <taxon>Eukaryota</taxon>
        <taxon>Fungi</taxon>
        <taxon>Dikarya</taxon>
        <taxon>Ascomycota</taxon>
        <taxon>Pezizomycotina</taxon>
        <taxon>Leotiomycetes</taxon>
        <taxon>Helotiales</taxon>
        <taxon>Ploettnerulaceae</taxon>
        <taxon>Oculimacula</taxon>
    </lineage>
</organism>
<feature type="region of interest" description="Disordered" evidence="1">
    <location>
        <begin position="198"/>
        <end position="222"/>
    </location>
</feature>
<proteinExistence type="predicted"/>